<dbReference type="OrthoDB" id="413993at2759"/>
<evidence type="ECO:0000313" key="3">
    <source>
        <dbReference type="Proteomes" id="UP000383932"/>
    </source>
</evidence>
<reference evidence="2 3" key="1">
    <citation type="journal article" date="2019" name="Fungal Biol. Biotechnol.">
        <title>Draft genome sequence of fastidious pathogen Ceratobasidium theobromae, which causes vascular-streak dieback in Theobroma cacao.</title>
        <authorList>
            <person name="Ali S.S."/>
            <person name="Asman A."/>
            <person name="Shao J."/>
            <person name="Firmansyah A.P."/>
            <person name="Susilo A.W."/>
            <person name="Rosmana A."/>
            <person name="McMahon P."/>
            <person name="Junaid M."/>
            <person name="Guest D."/>
            <person name="Kheng T.Y."/>
            <person name="Meinhardt L.W."/>
            <person name="Bailey B.A."/>
        </authorList>
    </citation>
    <scope>NUCLEOTIDE SEQUENCE [LARGE SCALE GENOMIC DNA]</scope>
    <source>
        <strain evidence="2 3">CT2</strain>
    </source>
</reference>
<sequence>MCPNNSDEPDTESVINAVSGNPLPVASVLSHLVDVHCHPTDNSPILDEHINVVQLGKICAMASNSDDQAKVRELGERMGDRVVMCFGYHPWWSHRISISDTPLPTEEHYRTLFSPTDKQEEAFQRLLALLPPPRPLNDILQELRQNLQFSPSTMLGEVGIDRAFRVRFSQQEGEFKLSPFTVPNDHQMAILEAQIDVAVELGRNISLHSVKASGATIELFKKMRSRHGLAWEKINVDLHSCTLSAETWKSVEKAHQNVYLSLSTAINVRANSTAMIQLIHNCDPTRIMAESDFPYLSDTTQRTWDVLCLIARERGWRLEEKWDYPEAETQPDGQHDVTWGAVKRIEANWNAFRKGGRGFLPEKESRRERRMNELQRRYAPTDEDSDVD</sequence>
<dbReference type="PANTHER" id="PTHR47345:SF1">
    <property type="entry name" value="CUT9-INTERACTING PROTEIN SCN1"/>
    <property type="match status" value="1"/>
</dbReference>
<comment type="caution">
    <text evidence="2">The sequence shown here is derived from an EMBL/GenBank/DDBJ whole genome shotgun (WGS) entry which is preliminary data.</text>
</comment>
<dbReference type="Proteomes" id="UP000383932">
    <property type="component" value="Unassembled WGS sequence"/>
</dbReference>
<feature type="region of interest" description="Disordered" evidence="1">
    <location>
        <begin position="355"/>
        <end position="388"/>
    </location>
</feature>
<dbReference type="Pfam" id="PF01026">
    <property type="entry name" value="TatD_DNase"/>
    <property type="match status" value="1"/>
</dbReference>
<dbReference type="InterPro" id="IPR032466">
    <property type="entry name" value="Metal_Hydrolase"/>
</dbReference>
<protein>
    <recommendedName>
        <fullName evidence="4">TatD DNase family Scn1</fullName>
    </recommendedName>
</protein>
<dbReference type="InterPro" id="IPR053044">
    <property type="entry name" value="Metallo-hydrolase/TatD-type"/>
</dbReference>
<dbReference type="GO" id="GO:0016788">
    <property type="term" value="F:hydrolase activity, acting on ester bonds"/>
    <property type="evidence" value="ECO:0007669"/>
    <property type="project" value="InterPro"/>
</dbReference>
<name>A0A5N5QZI7_9AGAM</name>
<evidence type="ECO:0000256" key="1">
    <source>
        <dbReference type="SAM" id="MobiDB-lite"/>
    </source>
</evidence>
<dbReference type="SUPFAM" id="SSF51556">
    <property type="entry name" value="Metallo-dependent hydrolases"/>
    <property type="match status" value="1"/>
</dbReference>
<dbReference type="InterPro" id="IPR001130">
    <property type="entry name" value="TatD-like"/>
</dbReference>
<evidence type="ECO:0000313" key="2">
    <source>
        <dbReference type="EMBL" id="KAB5596247.1"/>
    </source>
</evidence>
<accession>A0A5N5QZI7</accession>
<dbReference type="AlphaFoldDB" id="A0A5N5QZI7"/>
<dbReference type="Gene3D" id="3.20.20.140">
    <property type="entry name" value="Metal-dependent hydrolases"/>
    <property type="match status" value="1"/>
</dbReference>
<dbReference type="EMBL" id="SSOP01000002">
    <property type="protein sequence ID" value="KAB5596247.1"/>
    <property type="molecule type" value="Genomic_DNA"/>
</dbReference>
<feature type="compositionally biased region" description="Basic and acidic residues" evidence="1">
    <location>
        <begin position="360"/>
        <end position="380"/>
    </location>
</feature>
<evidence type="ECO:0008006" key="4">
    <source>
        <dbReference type="Google" id="ProtNLM"/>
    </source>
</evidence>
<dbReference type="PANTHER" id="PTHR47345">
    <property type="entry name" value="CUT9-INTERACTING PROTEIN SCN1"/>
    <property type="match status" value="1"/>
</dbReference>
<proteinExistence type="predicted"/>
<organism evidence="2 3">
    <name type="scientific">Ceratobasidium theobromae</name>
    <dbReference type="NCBI Taxonomy" id="1582974"/>
    <lineage>
        <taxon>Eukaryota</taxon>
        <taxon>Fungi</taxon>
        <taxon>Dikarya</taxon>
        <taxon>Basidiomycota</taxon>
        <taxon>Agaricomycotina</taxon>
        <taxon>Agaricomycetes</taxon>
        <taxon>Cantharellales</taxon>
        <taxon>Ceratobasidiaceae</taxon>
        <taxon>Ceratobasidium</taxon>
    </lineage>
</organism>
<gene>
    <name evidence="2" type="ORF">CTheo_232</name>
</gene>
<keyword evidence="3" id="KW-1185">Reference proteome</keyword>